<dbReference type="EMBL" id="JBJKBG010000002">
    <property type="protein sequence ID" value="KAL3750021.1"/>
    <property type="molecule type" value="Genomic_DNA"/>
</dbReference>
<evidence type="ECO:0008006" key="6">
    <source>
        <dbReference type="Google" id="ProtNLM"/>
    </source>
</evidence>
<proteinExistence type="predicted"/>
<dbReference type="Pfam" id="PF14309">
    <property type="entry name" value="DUF4378"/>
    <property type="match status" value="1"/>
</dbReference>
<keyword evidence="5" id="KW-1185">Reference proteome</keyword>
<evidence type="ECO:0000313" key="5">
    <source>
        <dbReference type="Proteomes" id="UP001634007"/>
    </source>
</evidence>
<feature type="domain" description="DUF4378" evidence="2">
    <location>
        <begin position="758"/>
        <end position="908"/>
    </location>
</feature>
<feature type="compositionally biased region" description="Polar residues" evidence="1">
    <location>
        <begin position="422"/>
        <end position="432"/>
    </location>
</feature>
<evidence type="ECO:0000259" key="3">
    <source>
        <dbReference type="Pfam" id="PF14383"/>
    </source>
</evidence>
<gene>
    <name evidence="4" type="ORF">ACJRO7_011061</name>
</gene>
<feature type="compositionally biased region" description="Polar residues" evidence="1">
    <location>
        <begin position="340"/>
        <end position="381"/>
    </location>
</feature>
<feature type="region of interest" description="Disordered" evidence="1">
    <location>
        <begin position="653"/>
        <end position="676"/>
    </location>
</feature>
<dbReference type="AlphaFoldDB" id="A0ABD3LJG3"/>
<dbReference type="InterPro" id="IPR025486">
    <property type="entry name" value="DUF4378"/>
</dbReference>
<dbReference type="Pfam" id="PF14383">
    <property type="entry name" value="VARLMGL"/>
    <property type="match status" value="1"/>
</dbReference>
<organism evidence="4 5">
    <name type="scientific">Eucalyptus globulus</name>
    <name type="common">Tasmanian blue gum</name>
    <dbReference type="NCBI Taxonomy" id="34317"/>
    <lineage>
        <taxon>Eukaryota</taxon>
        <taxon>Viridiplantae</taxon>
        <taxon>Streptophyta</taxon>
        <taxon>Embryophyta</taxon>
        <taxon>Tracheophyta</taxon>
        <taxon>Spermatophyta</taxon>
        <taxon>Magnoliopsida</taxon>
        <taxon>eudicotyledons</taxon>
        <taxon>Gunneridae</taxon>
        <taxon>Pentapetalae</taxon>
        <taxon>rosids</taxon>
        <taxon>malvids</taxon>
        <taxon>Myrtales</taxon>
        <taxon>Myrtaceae</taxon>
        <taxon>Myrtoideae</taxon>
        <taxon>Eucalypteae</taxon>
        <taxon>Eucalyptus</taxon>
    </lineage>
</organism>
<dbReference type="InterPro" id="IPR032795">
    <property type="entry name" value="DUF3741-assoc"/>
</dbReference>
<feature type="compositionally biased region" description="Basic residues" evidence="1">
    <location>
        <begin position="438"/>
        <end position="448"/>
    </location>
</feature>
<protein>
    <recommendedName>
        <fullName evidence="6">DUF4378 domain-containing protein</fullName>
    </recommendedName>
</protein>
<sequence>MEVEKRRTKGGFRQFFDWNGKSRKKLFSNSPDIPGAEVVKQGMDETEILAKSRFQMNVIDDNGLSSSKNGSSEWSCAASETSNEGCENRAPGVVARLMGLDSLPKSNGPESSTLFSEFHQVKAPPYGDGTRDLRSRCDPIDYLSSSSGPGRFSTHPAEAKLLKVQNRPIERFQTEILPPKSAKPISITHHRLLSPIKGPGFIPAKNAAYVMEAAAKIIEASPQVVRGKASLTVSASVPLRIQDLKMKLESSYEASRQQKASSSGSVKNVKGKSNEKSYRVPQDTQPSRTAVVSGKVNSGNWRSKGKSSSPAEPGKVNVQTREAKNQPNKKNLAVEKEQSGDLSQISNGLSRLQKSSQRKTSTNQINTVLKQNSQKQNSLNDKQGPVSRASRSKQPAGRTLPVNGSIRPSKTVSKIAPKADTGSLTTSATNISKELKSSRFKTPTRKRNAANSDINSDRSVTTNVLINSDGMSVKRNTVIDGRVNQGVDSNKNSMDVISFTFSSPIKRCTQEARAYTKMHENGNFDHCFNGNNGPLNCTDSSSSSPIGSISEGNILSVLLEQKLRELTDRIDLSNCDISREKSLSIPKMSNQESVGTLNSVSPVVTESEESFQRGLDEFVSSPVASGCTSSDGPSINSKQECQVVDSEEIEECSSSATSYGAGKETDYEDPSPVSTLESSYLSESCTDSMITYSGNKNYSSSQAPEVLDWLSRREFPTVECEDELSCSTSSSIMADARTKWVTRKESHSLYAGGSRSWELKYVEEIIGNVKLRLEDFGETEPRFICNGLFDKLENRADRMDRYEDHLRLRRKLLFDSTRECLESRCREMVNGTCEAWSKWHALFLRKRWLAEDIYREISGRKTIGDVMVDELVNQDMSTRQGKWVEFNVEAFEEGVEIGNRILTTLIDELVTDFDATIQRY</sequence>
<reference evidence="4 5" key="1">
    <citation type="submission" date="2024-11" db="EMBL/GenBank/DDBJ databases">
        <title>Chromosome-level genome assembly of Eucalyptus globulus Labill. provides insights into its genome evolution.</title>
        <authorList>
            <person name="Li X."/>
        </authorList>
    </citation>
    <scope>NUCLEOTIDE SEQUENCE [LARGE SCALE GENOMIC DNA]</scope>
    <source>
        <strain evidence="4">CL2024</strain>
        <tissue evidence="4">Fresh tender leaves</tissue>
    </source>
</reference>
<evidence type="ECO:0000256" key="1">
    <source>
        <dbReference type="SAM" id="MobiDB-lite"/>
    </source>
</evidence>
<evidence type="ECO:0000259" key="2">
    <source>
        <dbReference type="Pfam" id="PF14309"/>
    </source>
</evidence>
<evidence type="ECO:0000313" key="4">
    <source>
        <dbReference type="EMBL" id="KAL3750021.1"/>
    </source>
</evidence>
<feature type="compositionally biased region" description="Polar residues" evidence="1">
    <location>
        <begin position="282"/>
        <end position="310"/>
    </location>
</feature>
<comment type="caution">
    <text evidence="4">The sequence shown here is derived from an EMBL/GenBank/DDBJ whole genome shotgun (WGS) entry which is preliminary data.</text>
</comment>
<feature type="compositionally biased region" description="Polar residues" evidence="1">
    <location>
        <begin position="317"/>
        <end position="329"/>
    </location>
</feature>
<feature type="domain" description="DUF3741" evidence="3">
    <location>
        <begin position="79"/>
        <end position="107"/>
    </location>
</feature>
<accession>A0ABD3LJG3</accession>
<dbReference type="PANTHER" id="PTHR21726">
    <property type="entry name" value="PHOSPHATIDYLINOSITOL N-ACETYLGLUCOSAMINYLTRANSFERASE SUBUNIT P DOWN SYNDROME CRITICAL REGION PROTEIN 5 -RELATED"/>
    <property type="match status" value="1"/>
</dbReference>
<name>A0ABD3LJG3_EUCGL</name>
<feature type="region of interest" description="Disordered" evidence="1">
    <location>
        <begin position="252"/>
        <end position="455"/>
    </location>
</feature>
<dbReference type="Proteomes" id="UP001634007">
    <property type="component" value="Unassembled WGS sequence"/>
</dbReference>
<dbReference type="PANTHER" id="PTHR21726:SF57">
    <property type="entry name" value="SERINE-RICH ADHESIN FOR PLATELETS-LIKE PROTEIN"/>
    <property type="match status" value="1"/>
</dbReference>